<proteinExistence type="predicted"/>
<keyword evidence="2 3" id="KW-0040">ANK repeat</keyword>
<evidence type="ECO:0000256" key="2">
    <source>
        <dbReference type="ARBA" id="ARBA00023043"/>
    </source>
</evidence>
<dbReference type="SUPFAM" id="SSF48403">
    <property type="entry name" value="Ankyrin repeat"/>
    <property type="match status" value="1"/>
</dbReference>
<dbReference type="PANTHER" id="PTHR24198">
    <property type="entry name" value="ANKYRIN REPEAT AND PROTEIN KINASE DOMAIN-CONTAINING PROTEIN"/>
    <property type="match status" value="1"/>
</dbReference>
<keyword evidence="1" id="KW-0677">Repeat</keyword>
<dbReference type="Pfam" id="PF12796">
    <property type="entry name" value="Ank_2"/>
    <property type="match status" value="1"/>
</dbReference>
<organism evidence="4 5">
    <name type="scientific">Aspergillus sydowii CBS 593.65</name>
    <dbReference type="NCBI Taxonomy" id="1036612"/>
    <lineage>
        <taxon>Eukaryota</taxon>
        <taxon>Fungi</taxon>
        <taxon>Dikarya</taxon>
        <taxon>Ascomycota</taxon>
        <taxon>Pezizomycotina</taxon>
        <taxon>Eurotiomycetes</taxon>
        <taxon>Eurotiomycetidae</taxon>
        <taxon>Eurotiales</taxon>
        <taxon>Aspergillaceae</taxon>
        <taxon>Aspergillus</taxon>
        <taxon>Aspergillus subgen. Nidulantes</taxon>
    </lineage>
</organism>
<evidence type="ECO:0000256" key="1">
    <source>
        <dbReference type="ARBA" id="ARBA00022737"/>
    </source>
</evidence>
<dbReference type="GeneID" id="63756476"/>
<evidence type="ECO:0000256" key="3">
    <source>
        <dbReference type="PROSITE-ProRule" id="PRU00023"/>
    </source>
</evidence>
<feature type="non-terminal residue" evidence="4">
    <location>
        <position position="1"/>
    </location>
</feature>
<dbReference type="AlphaFoldDB" id="A0A1L9TBM2"/>
<accession>A0A1L9TBM2</accession>
<dbReference type="PROSITE" id="PS50297">
    <property type="entry name" value="ANK_REP_REGION"/>
    <property type="match status" value="1"/>
</dbReference>
<dbReference type="EMBL" id="KV878589">
    <property type="protein sequence ID" value="OJJ56827.1"/>
    <property type="molecule type" value="Genomic_DNA"/>
</dbReference>
<dbReference type="SMART" id="SM00248">
    <property type="entry name" value="ANK"/>
    <property type="match status" value="2"/>
</dbReference>
<dbReference type="VEuPathDB" id="FungiDB:ASPSYDRAFT_119818"/>
<dbReference type="RefSeq" id="XP_040700633.1">
    <property type="nucleotide sequence ID" value="XM_040840403.1"/>
</dbReference>
<dbReference type="InterPro" id="IPR036770">
    <property type="entry name" value="Ankyrin_rpt-contain_sf"/>
</dbReference>
<evidence type="ECO:0000313" key="4">
    <source>
        <dbReference type="EMBL" id="OJJ56827.1"/>
    </source>
</evidence>
<protein>
    <submittedName>
        <fullName evidence="4">Uncharacterized protein</fullName>
    </submittedName>
</protein>
<feature type="repeat" description="ANK" evidence="3">
    <location>
        <begin position="17"/>
        <end position="49"/>
    </location>
</feature>
<dbReference type="Proteomes" id="UP000184356">
    <property type="component" value="Unassembled WGS sequence"/>
</dbReference>
<keyword evidence="5" id="KW-1185">Reference proteome</keyword>
<dbReference type="STRING" id="1036612.A0A1L9TBM2"/>
<name>A0A1L9TBM2_9EURO</name>
<dbReference type="PANTHER" id="PTHR24198:SF165">
    <property type="entry name" value="ANKYRIN REPEAT-CONTAINING PROTEIN-RELATED"/>
    <property type="match status" value="1"/>
</dbReference>
<sequence>RCRLRNSGAGPNIPGDHGATPLLRAAESGHNNIIHLLLRHGVDVDAVDGSNRTALFIAALNGYSIATRILLVHGSKAMHRATSADRSPFSVANEH</sequence>
<dbReference type="PROSITE" id="PS50088">
    <property type="entry name" value="ANK_REPEAT"/>
    <property type="match status" value="1"/>
</dbReference>
<gene>
    <name evidence="4" type="ORF">ASPSYDRAFT_119818</name>
</gene>
<feature type="non-terminal residue" evidence="4">
    <location>
        <position position="95"/>
    </location>
</feature>
<evidence type="ECO:0000313" key="5">
    <source>
        <dbReference type="Proteomes" id="UP000184356"/>
    </source>
</evidence>
<reference evidence="5" key="1">
    <citation type="journal article" date="2017" name="Genome Biol.">
        <title>Comparative genomics reveals high biological diversity and specific adaptations in the industrially and medically important fungal genus Aspergillus.</title>
        <authorList>
            <person name="de Vries R.P."/>
            <person name="Riley R."/>
            <person name="Wiebenga A."/>
            <person name="Aguilar-Osorio G."/>
            <person name="Amillis S."/>
            <person name="Uchima C.A."/>
            <person name="Anderluh G."/>
            <person name="Asadollahi M."/>
            <person name="Askin M."/>
            <person name="Barry K."/>
            <person name="Battaglia E."/>
            <person name="Bayram O."/>
            <person name="Benocci T."/>
            <person name="Braus-Stromeyer S.A."/>
            <person name="Caldana C."/>
            <person name="Canovas D."/>
            <person name="Cerqueira G.C."/>
            <person name="Chen F."/>
            <person name="Chen W."/>
            <person name="Choi C."/>
            <person name="Clum A."/>
            <person name="Dos Santos R.A."/>
            <person name="Damasio A.R."/>
            <person name="Diallinas G."/>
            <person name="Emri T."/>
            <person name="Fekete E."/>
            <person name="Flipphi M."/>
            <person name="Freyberg S."/>
            <person name="Gallo A."/>
            <person name="Gournas C."/>
            <person name="Habgood R."/>
            <person name="Hainaut M."/>
            <person name="Harispe M.L."/>
            <person name="Henrissat B."/>
            <person name="Hilden K.S."/>
            <person name="Hope R."/>
            <person name="Hossain A."/>
            <person name="Karabika E."/>
            <person name="Karaffa L."/>
            <person name="Karanyi Z."/>
            <person name="Krasevec N."/>
            <person name="Kuo A."/>
            <person name="Kusch H."/>
            <person name="LaButti K."/>
            <person name="Lagendijk E.L."/>
            <person name="Lapidus A."/>
            <person name="Levasseur A."/>
            <person name="Lindquist E."/>
            <person name="Lipzen A."/>
            <person name="Logrieco A.F."/>
            <person name="MacCabe A."/>
            <person name="Maekelae M.R."/>
            <person name="Malavazi I."/>
            <person name="Melin P."/>
            <person name="Meyer V."/>
            <person name="Mielnichuk N."/>
            <person name="Miskei M."/>
            <person name="Molnar A.P."/>
            <person name="Mule G."/>
            <person name="Ngan C.Y."/>
            <person name="Orejas M."/>
            <person name="Orosz E."/>
            <person name="Ouedraogo J.P."/>
            <person name="Overkamp K.M."/>
            <person name="Park H.-S."/>
            <person name="Perrone G."/>
            <person name="Piumi F."/>
            <person name="Punt P.J."/>
            <person name="Ram A.F."/>
            <person name="Ramon A."/>
            <person name="Rauscher S."/>
            <person name="Record E."/>
            <person name="Riano-Pachon D.M."/>
            <person name="Robert V."/>
            <person name="Roehrig J."/>
            <person name="Ruller R."/>
            <person name="Salamov A."/>
            <person name="Salih N.S."/>
            <person name="Samson R.A."/>
            <person name="Sandor E."/>
            <person name="Sanguinetti M."/>
            <person name="Schuetze T."/>
            <person name="Sepcic K."/>
            <person name="Shelest E."/>
            <person name="Sherlock G."/>
            <person name="Sophianopoulou V."/>
            <person name="Squina F.M."/>
            <person name="Sun H."/>
            <person name="Susca A."/>
            <person name="Todd R.B."/>
            <person name="Tsang A."/>
            <person name="Unkles S.E."/>
            <person name="van de Wiele N."/>
            <person name="van Rossen-Uffink D."/>
            <person name="Oliveira J.V."/>
            <person name="Vesth T.C."/>
            <person name="Visser J."/>
            <person name="Yu J.-H."/>
            <person name="Zhou M."/>
            <person name="Andersen M.R."/>
            <person name="Archer D.B."/>
            <person name="Baker S.E."/>
            <person name="Benoit I."/>
            <person name="Brakhage A.A."/>
            <person name="Braus G.H."/>
            <person name="Fischer R."/>
            <person name="Frisvad J.C."/>
            <person name="Goldman G.H."/>
            <person name="Houbraken J."/>
            <person name="Oakley B."/>
            <person name="Pocsi I."/>
            <person name="Scazzocchio C."/>
            <person name="Seiboth B."/>
            <person name="vanKuyk P.A."/>
            <person name="Wortman J."/>
            <person name="Dyer P.S."/>
            <person name="Grigoriev I.V."/>
        </authorList>
    </citation>
    <scope>NUCLEOTIDE SEQUENCE [LARGE SCALE GENOMIC DNA]</scope>
    <source>
        <strain evidence="5">CBS 593.65</strain>
    </source>
</reference>
<dbReference type="InterPro" id="IPR002110">
    <property type="entry name" value="Ankyrin_rpt"/>
</dbReference>
<dbReference type="OrthoDB" id="4444288at2759"/>
<dbReference type="Gene3D" id="1.25.40.20">
    <property type="entry name" value="Ankyrin repeat-containing domain"/>
    <property type="match status" value="1"/>
</dbReference>